<accession>A0ABT5QI75</accession>
<organism evidence="3 4">
    <name type="scientific">Enterovibrio qingdaonensis</name>
    <dbReference type="NCBI Taxonomy" id="2899818"/>
    <lineage>
        <taxon>Bacteria</taxon>
        <taxon>Pseudomonadati</taxon>
        <taxon>Pseudomonadota</taxon>
        <taxon>Gammaproteobacteria</taxon>
        <taxon>Vibrionales</taxon>
        <taxon>Vibrionaceae</taxon>
        <taxon>Enterovibrio</taxon>
    </lineage>
</organism>
<keyword evidence="1" id="KW-0175">Coiled coil</keyword>
<protein>
    <submittedName>
        <fullName evidence="3">Uncharacterized protein</fullName>
    </submittedName>
</protein>
<keyword evidence="2" id="KW-0812">Transmembrane</keyword>
<comment type="caution">
    <text evidence="3">The sequence shown here is derived from an EMBL/GenBank/DDBJ whole genome shotgun (WGS) entry which is preliminary data.</text>
</comment>
<sequence length="367" mass="42627">MKIWAYVTDNNQKPIPGKQGHSQLMMYIWEALKLKRDHGAEFNKYILWSTHRDPKDRKPVHPNKNGFFRYNPKNAAKEVQGDSDGESLSHQLAIEALTSLSTIPFKIGNQDLPLKFDYFDKDYQSTRLQFGSDKYFYPDAIGYLSKDSLMYDEWGGKVALEIFVTHCCEPDKVKVFESHNIPILEVKINDSIRFRKELNKQPFTPEDLEDYFEKLRVKLSQQVFAKILSNPLVTQYSRTIIKKLKDTLDSSNDKMSRVTRNVTLLERESARYKQYVEQLKISQNQELESFQSILLEKQESFEQSKLDLHQQYQSQIGISKLYTAMGIVFAGVLTTLVLLLLALPHINYGLAARLAVDYFNWVKSLSQ</sequence>
<evidence type="ECO:0000313" key="3">
    <source>
        <dbReference type="EMBL" id="MDD1780378.1"/>
    </source>
</evidence>
<feature type="coiled-coil region" evidence="1">
    <location>
        <begin position="241"/>
        <end position="285"/>
    </location>
</feature>
<feature type="transmembrane region" description="Helical" evidence="2">
    <location>
        <begin position="321"/>
        <end position="343"/>
    </location>
</feature>
<dbReference type="RefSeq" id="WP_274140433.1">
    <property type="nucleotide sequence ID" value="NZ_JAJUBB010000002.1"/>
</dbReference>
<keyword evidence="4" id="KW-1185">Reference proteome</keyword>
<proteinExistence type="predicted"/>
<keyword evidence="2" id="KW-0472">Membrane</keyword>
<evidence type="ECO:0000256" key="1">
    <source>
        <dbReference type="SAM" id="Coils"/>
    </source>
</evidence>
<gene>
    <name evidence="3" type="ORF">LRP49_04100</name>
</gene>
<dbReference type="Proteomes" id="UP001149821">
    <property type="component" value="Unassembled WGS sequence"/>
</dbReference>
<evidence type="ECO:0000313" key="4">
    <source>
        <dbReference type="Proteomes" id="UP001149821"/>
    </source>
</evidence>
<keyword evidence="2" id="KW-1133">Transmembrane helix</keyword>
<evidence type="ECO:0000256" key="2">
    <source>
        <dbReference type="SAM" id="Phobius"/>
    </source>
</evidence>
<dbReference type="EMBL" id="JAJUBB010000002">
    <property type="protein sequence ID" value="MDD1780378.1"/>
    <property type="molecule type" value="Genomic_DNA"/>
</dbReference>
<name>A0ABT5QI75_9GAMM</name>
<reference evidence="3" key="1">
    <citation type="submission" date="2021-12" db="EMBL/GenBank/DDBJ databases">
        <title>Enterovibrio ZSDZ35 sp. nov. and Enterovibrio ZSDZ42 sp. nov., isolated from coastal seawater in Qingdao.</title>
        <authorList>
            <person name="Zhang P."/>
        </authorList>
    </citation>
    <scope>NUCLEOTIDE SEQUENCE</scope>
    <source>
        <strain evidence="3">ZSDZ35</strain>
    </source>
</reference>